<dbReference type="InterPro" id="IPR006849">
    <property type="entry name" value="Elp1"/>
</dbReference>
<protein>
    <submittedName>
        <fullName evidence="2">Uncharacterized protein</fullName>
    </submittedName>
</protein>
<organism evidence="2 3">
    <name type="scientific">Stylosanthes scabra</name>
    <dbReference type="NCBI Taxonomy" id="79078"/>
    <lineage>
        <taxon>Eukaryota</taxon>
        <taxon>Viridiplantae</taxon>
        <taxon>Streptophyta</taxon>
        <taxon>Embryophyta</taxon>
        <taxon>Tracheophyta</taxon>
        <taxon>Spermatophyta</taxon>
        <taxon>Magnoliopsida</taxon>
        <taxon>eudicotyledons</taxon>
        <taxon>Gunneridae</taxon>
        <taxon>Pentapetalae</taxon>
        <taxon>rosids</taxon>
        <taxon>fabids</taxon>
        <taxon>Fabales</taxon>
        <taxon>Fabaceae</taxon>
        <taxon>Papilionoideae</taxon>
        <taxon>50 kb inversion clade</taxon>
        <taxon>dalbergioids sensu lato</taxon>
        <taxon>Dalbergieae</taxon>
        <taxon>Pterocarpus clade</taxon>
        <taxon>Stylosanthes</taxon>
    </lineage>
</organism>
<evidence type="ECO:0000256" key="1">
    <source>
        <dbReference type="SAM" id="MobiDB-lite"/>
    </source>
</evidence>
<dbReference type="EMBL" id="JASCZI010061318">
    <property type="protein sequence ID" value="MED6138381.1"/>
    <property type="molecule type" value="Genomic_DNA"/>
</dbReference>
<feature type="compositionally biased region" description="Basic residues" evidence="1">
    <location>
        <begin position="55"/>
        <end position="64"/>
    </location>
</feature>
<accession>A0ABU6SPP1</accession>
<keyword evidence="3" id="KW-1185">Reference proteome</keyword>
<gene>
    <name evidence="2" type="ORF">PIB30_073800</name>
</gene>
<comment type="caution">
    <text evidence="2">The sequence shown here is derived from an EMBL/GenBank/DDBJ whole genome shotgun (WGS) entry which is preliminary data.</text>
</comment>
<dbReference type="Proteomes" id="UP001341840">
    <property type="component" value="Unassembled WGS sequence"/>
</dbReference>
<proteinExistence type="predicted"/>
<reference evidence="2 3" key="1">
    <citation type="journal article" date="2023" name="Plants (Basel)">
        <title>Bridging the Gap: Combining Genomics and Transcriptomics Approaches to Understand Stylosanthes scabra, an Orphan Legume from the Brazilian Caatinga.</title>
        <authorList>
            <person name="Ferreira-Neto J.R.C."/>
            <person name="da Silva M.D."/>
            <person name="Binneck E."/>
            <person name="de Melo N.F."/>
            <person name="da Silva R.H."/>
            <person name="de Melo A.L.T.M."/>
            <person name="Pandolfi V."/>
            <person name="Bustamante F.O."/>
            <person name="Brasileiro-Vidal A.C."/>
            <person name="Benko-Iseppon A.M."/>
        </authorList>
    </citation>
    <scope>NUCLEOTIDE SEQUENCE [LARGE SCALE GENOMIC DNA]</scope>
    <source>
        <tissue evidence="2">Leaves</tissue>
    </source>
</reference>
<feature type="compositionally biased region" description="Low complexity" evidence="1">
    <location>
        <begin position="41"/>
        <end position="52"/>
    </location>
</feature>
<dbReference type="PANTHER" id="PTHR12747:SF0">
    <property type="entry name" value="ELONGATOR COMPLEX PROTEIN 1"/>
    <property type="match status" value="1"/>
</dbReference>
<sequence>MLTITGFLNLGEDEVLHLASEFCEELQAFGKLGKLVKNQRSSGASLSSTATSKARNNRRQKKREKICPESPGEEMVLVEHLKGMSLTPEARCELKSLFVSLMMLAVRLAEETMSNNTINEQTYFGAIQSKSAEPYARFGGILLAT</sequence>
<evidence type="ECO:0000313" key="3">
    <source>
        <dbReference type="Proteomes" id="UP001341840"/>
    </source>
</evidence>
<evidence type="ECO:0000313" key="2">
    <source>
        <dbReference type="EMBL" id="MED6138381.1"/>
    </source>
</evidence>
<feature type="region of interest" description="Disordered" evidence="1">
    <location>
        <begin position="40"/>
        <end position="67"/>
    </location>
</feature>
<dbReference type="PANTHER" id="PTHR12747">
    <property type="entry name" value="ELONGATOR COMPLEX PROTEIN 1"/>
    <property type="match status" value="1"/>
</dbReference>
<name>A0ABU6SPP1_9FABA</name>